<gene>
    <name evidence="2" type="ORF">FYK55_28200</name>
</gene>
<proteinExistence type="predicted"/>
<dbReference type="EMBL" id="VWOX01000039">
    <property type="protein sequence ID" value="KAA5536079.1"/>
    <property type="molecule type" value="Genomic_DNA"/>
</dbReference>
<accession>A0A5M6CSG4</accession>
<evidence type="ECO:0000313" key="2">
    <source>
        <dbReference type="EMBL" id="KAA5536079.1"/>
    </source>
</evidence>
<keyword evidence="3" id="KW-1185">Reference proteome</keyword>
<dbReference type="Pfam" id="PF13176">
    <property type="entry name" value="TPR_7"/>
    <property type="match status" value="2"/>
</dbReference>
<dbReference type="Proteomes" id="UP000324479">
    <property type="component" value="Unassembled WGS sequence"/>
</dbReference>
<name>A0A5M6CSG4_9BACT</name>
<dbReference type="SUPFAM" id="SSF48452">
    <property type="entry name" value="TPR-like"/>
    <property type="match status" value="1"/>
</dbReference>
<dbReference type="AlphaFoldDB" id="A0A5M6CSG4"/>
<keyword evidence="1" id="KW-0472">Membrane</keyword>
<dbReference type="SMART" id="SM00028">
    <property type="entry name" value="TPR"/>
    <property type="match status" value="2"/>
</dbReference>
<evidence type="ECO:0000256" key="1">
    <source>
        <dbReference type="SAM" id="Phobius"/>
    </source>
</evidence>
<evidence type="ECO:0000313" key="3">
    <source>
        <dbReference type="Proteomes" id="UP000324479"/>
    </source>
</evidence>
<dbReference type="RefSeq" id="WP_150079969.1">
    <property type="nucleotide sequence ID" value="NZ_VWOX01000039.1"/>
</dbReference>
<dbReference type="InterPro" id="IPR011990">
    <property type="entry name" value="TPR-like_helical_dom_sf"/>
</dbReference>
<feature type="transmembrane region" description="Helical" evidence="1">
    <location>
        <begin position="298"/>
        <end position="317"/>
    </location>
</feature>
<organism evidence="2 3">
    <name type="scientific">Roseiconus nitratireducens</name>
    <dbReference type="NCBI Taxonomy" id="2605748"/>
    <lineage>
        <taxon>Bacteria</taxon>
        <taxon>Pseudomonadati</taxon>
        <taxon>Planctomycetota</taxon>
        <taxon>Planctomycetia</taxon>
        <taxon>Pirellulales</taxon>
        <taxon>Pirellulaceae</taxon>
        <taxon>Roseiconus</taxon>
    </lineage>
</organism>
<sequence>MENQSSVPGDGNRSSLNIMLRFICLLLIATTTASSTAVACINEYGTTASGDARLRSHSRVPSAIPINVARYRAQVEELTPKVQNAPTHEDLSNLAVAHLYLGDTQRAIELLLQAESITPGEYVVASNLGTAYELAGRNEEALTWIEEGIRRNPSSHVGSEWVHVNLLKAKMALEKDRTWLEENSVTGLDFGDDAIPVFDASESAPNCPGSLTDIAIHLDYQLYERRSFVPGPDPIVAAMMFDLANATALADTIEDAKPIYAASVELGYHDPAFALERQAALEGLESRNILSGWTYDTLALSAVLLLGGLAVAGAVLWRFSRTSRATN</sequence>
<dbReference type="InterPro" id="IPR019734">
    <property type="entry name" value="TPR_rpt"/>
</dbReference>
<protein>
    <submittedName>
        <fullName evidence="2">Tetratricopeptide repeat protein</fullName>
    </submittedName>
</protein>
<reference evidence="2 3" key="1">
    <citation type="submission" date="2019-08" db="EMBL/GenBank/DDBJ databases">
        <authorList>
            <person name="Dhanesh K."/>
            <person name="Kumar G."/>
            <person name="Sasikala C."/>
            <person name="Venkata Ramana C."/>
        </authorList>
    </citation>
    <scope>NUCLEOTIDE SEQUENCE [LARGE SCALE GENOMIC DNA]</scope>
    <source>
        <strain evidence="2 3">JC645</strain>
    </source>
</reference>
<comment type="caution">
    <text evidence="2">The sequence shown here is derived from an EMBL/GenBank/DDBJ whole genome shotgun (WGS) entry which is preliminary data.</text>
</comment>
<keyword evidence="1" id="KW-1133">Transmembrane helix</keyword>
<dbReference type="Gene3D" id="1.25.40.10">
    <property type="entry name" value="Tetratricopeptide repeat domain"/>
    <property type="match status" value="1"/>
</dbReference>
<keyword evidence="1" id="KW-0812">Transmembrane</keyword>